<dbReference type="OrthoDB" id="2530228at2759"/>
<feature type="region of interest" description="Disordered" evidence="1">
    <location>
        <begin position="1"/>
        <end position="26"/>
    </location>
</feature>
<feature type="compositionally biased region" description="Acidic residues" evidence="1">
    <location>
        <begin position="17"/>
        <end position="26"/>
    </location>
</feature>
<accession>A0A238EYX3</accession>
<proteinExistence type="predicted"/>
<dbReference type="STRING" id="269621.A0A238EYX3"/>
<reference evidence="3" key="1">
    <citation type="submission" date="2016-09" db="EMBL/GenBank/DDBJ databases">
        <authorList>
            <person name="Jeantristanb JTB J.-T."/>
            <person name="Ricardo R."/>
        </authorList>
    </citation>
    <scope>NUCLEOTIDE SEQUENCE [LARGE SCALE GENOMIC DNA]</scope>
</reference>
<evidence type="ECO:0000313" key="2">
    <source>
        <dbReference type="EMBL" id="SCV67042.1"/>
    </source>
</evidence>
<evidence type="ECO:0000256" key="1">
    <source>
        <dbReference type="SAM" id="MobiDB-lite"/>
    </source>
</evidence>
<keyword evidence="3" id="KW-1185">Reference proteome</keyword>
<dbReference type="EMBL" id="FMSP01000001">
    <property type="protein sequence ID" value="SCV67042.1"/>
    <property type="molecule type" value="Genomic_DNA"/>
</dbReference>
<sequence>MDDERYHSQALPAYALESDDYDSDDEAVEYGDAAPRTAAPKARASKPDPVVEVRGATVRQSTGVVFLVGEVGEVLAKGIEAGDASATVFVDGDQAASIHAISPAVTVVFTSIAFPLVSLYPFAHALLSKLSPTSTTIVAPYHPPPYIADQPRASPLIRYLSSSPTPTSLSNLEQASHLSPYSPPNLLHGLAPLLLMLSTLSDIEASLILLPSIASTMPLNGPFLGPSSWSNRIYDAGGPTSLSDSRGVYGDVQQSLRAVATGLMWDDWYDPKKRDGKGFDWIEKLRRDKRREQAGSMYM</sequence>
<dbReference type="Proteomes" id="UP000198372">
    <property type="component" value="Unassembled WGS sequence"/>
</dbReference>
<organism evidence="2 3">
    <name type="scientific">Microbotryum intermedium</name>
    <dbReference type="NCBI Taxonomy" id="269621"/>
    <lineage>
        <taxon>Eukaryota</taxon>
        <taxon>Fungi</taxon>
        <taxon>Dikarya</taxon>
        <taxon>Basidiomycota</taxon>
        <taxon>Pucciniomycotina</taxon>
        <taxon>Microbotryomycetes</taxon>
        <taxon>Microbotryales</taxon>
        <taxon>Microbotryaceae</taxon>
        <taxon>Microbotryum</taxon>
    </lineage>
</organism>
<gene>
    <name evidence="2" type="ORF">BQ2448_5688</name>
</gene>
<name>A0A238EYX3_9BASI</name>
<protein>
    <submittedName>
        <fullName evidence="2">BQ2448_5688 protein</fullName>
    </submittedName>
</protein>
<evidence type="ECO:0000313" key="3">
    <source>
        <dbReference type="Proteomes" id="UP000198372"/>
    </source>
</evidence>
<dbReference type="AlphaFoldDB" id="A0A238EYX3"/>